<reference evidence="3 4" key="1">
    <citation type="submission" date="2024-04" db="EMBL/GenBank/DDBJ databases">
        <title>Luteolibacter sp. isolated from soil.</title>
        <authorList>
            <person name="An J."/>
        </authorList>
    </citation>
    <scope>NUCLEOTIDE SEQUENCE [LARGE SCALE GENOMIC DNA]</scope>
    <source>
        <strain evidence="3 4">Y139</strain>
    </source>
</reference>
<keyword evidence="1" id="KW-1133">Transmembrane helix</keyword>
<feature type="transmembrane region" description="Helical" evidence="1">
    <location>
        <begin position="20"/>
        <end position="39"/>
    </location>
</feature>
<feature type="transmembrane region" description="Helical" evidence="1">
    <location>
        <begin position="383"/>
        <end position="405"/>
    </location>
</feature>
<keyword evidence="3" id="KW-0456">Lyase</keyword>
<dbReference type="GO" id="GO:0016829">
    <property type="term" value="F:lyase activity"/>
    <property type="evidence" value="ECO:0007669"/>
    <property type="project" value="UniProtKB-KW"/>
</dbReference>
<evidence type="ECO:0000259" key="2">
    <source>
        <dbReference type="PROSITE" id="PS50125"/>
    </source>
</evidence>
<dbReference type="Pfam" id="PF05226">
    <property type="entry name" value="CHASE2"/>
    <property type="match status" value="1"/>
</dbReference>
<name>A0ABU9AZ97_9BACT</name>
<dbReference type="SUPFAM" id="SSF55073">
    <property type="entry name" value="Nucleotide cyclase"/>
    <property type="match status" value="1"/>
</dbReference>
<dbReference type="InterPro" id="IPR050697">
    <property type="entry name" value="Adenylyl/Guanylyl_Cyclase_3/4"/>
</dbReference>
<gene>
    <name evidence="3" type="ORF">WKV53_20390</name>
</gene>
<dbReference type="EMBL" id="JBBUKT010000009">
    <property type="protein sequence ID" value="MEK7952883.1"/>
    <property type="molecule type" value="Genomic_DNA"/>
</dbReference>
<proteinExistence type="predicted"/>
<feature type="transmembrane region" description="Helical" evidence="1">
    <location>
        <begin position="357"/>
        <end position="377"/>
    </location>
</feature>
<dbReference type="Gene3D" id="3.30.70.1230">
    <property type="entry name" value="Nucleotide cyclase"/>
    <property type="match status" value="1"/>
</dbReference>
<dbReference type="PANTHER" id="PTHR43081">
    <property type="entry name" value="ADENYLATE CYCLASE, TERMINAL-DIFFERENTIATION SPECIFIC-RELATED"/>
    <property type="match status" value="1"/>
</dbReference>
<dbReference type="SMART" id="SM00044">
    <property type="entry name" value="CYCc"/>
    <property type="match status" value="1"/>
</dbReference>
<accession>A0ABU9AZ97</accession>
<evidence type="ECO:0000313" key="4">
    <source>
        <dbReference type="Proteomes" id="UP001371305"/>
    </source>
</evidence>
<dbReference type="InterPro" id="IPR029787">
    <property type="entry name" value="Nucleotide_cyclase"/>
</dbReference>
<protein>
    <submittedName>
        <fullName evidence="3">Adenylate/guanylate cyclase domain-containing protein</fullName>
        <ecNumber evidence="3">4.6.1.-</ecNumber>
    </submittedName>
</protein>
<dbReference type="SMART" id="SM01080">
    <property type="entry name" value="CHASE2"/>
    <property type="match status" value="1"/>
</dbReference>
<sequence>MLDGVTSTAVANKTERLLRLATGFVGVVLAVLAGYLALFRLGGDVRTLSYDIPFTLRSDIPFTAGHRSASFDDVRIVYIDELDGSFVNRSAQSKLLDLLNEAGARAVVYDLIFDRPSDDPAIDREFAAAMLRFRGVDENLTPVPGKIQRPVLLACGRKLLNQTGDNTQKFDVIGEQLIPPNDELLAAADDFGLVALSHDKKFTVRELSTGTPDEPSLTWKAAVALGAPLTEPIRQRPRWVNYAGPPNSIPSYNASDLVRGGVPSFLRDKVVVVGAKPGMVGAAAGIDLFSTPFHRLDVGGNLALMSGVEVQATLLANLLRNNWLVSSSEGSDLWLIKIAGLLAGALFAWLRPARGFLTAALLIVALIAAGTLCVHFHRFWFPWSVLAFLQIPVALVWGTASHFYIERFFRAKLTEEQRQLREAFAKYLSPQMLDRLTAEGFRMKVGGEKVEAAILFTDIEDFTNMSERVGDPEKIVSTLNEYFERTTSHVFDDDGVVIKFIGDAIFAAWGAPLPEPQSAPKAARAAWKLSQSSKDIINGERLNTRIGLHFGEVVAGNIGSMRRVDYTMIGDAVNLAARLESLNKMLGTSILMSDEVQRRLGDEFVTRKVGHFRVKGRREITIIHELLGPAVHGTPEWIGIYHQALAALAEDQPHQACELFMKTSASKGEKDGPSSFFMKRLDAGEAIPGGIVEMTEK</sequence>
<evidence type="ECO:0000313" key="3">
    <source>
        <dbReference type="EMBL" id="MEK7952883.1"/>
    </source>
</evidence>
<keyword evidence="1" id="KW-0812">Transmembrane</keyword>
<feature type="domain" description="Guanylate cyclase" evidence="2">
    <location>
        <begin position="453"/>
        <end position="580"/>
    </location>
</feature>
<dbReference type="InterPro" id="IPR007890">
    <property type="entry name" value="CHASE2"/>
</dbReference>
<comment type="caution">
    <text evidence="3">The sequence shown here is derived from an EMBL/GenBank/DDBJ whole genome shotgun (WGS) entry which is preliminary data.</text>
</comment>
<dbReference type="Pfam" id="PF00211">
    <property type="entry name" value="Guanylate_cyc"/>
    <property type="match status" value="1"/>
</dbReference>
<dbReference type="InterPro" id="IPR001054">
    <property type="entry name" value="A/G_cyclase"/>
</dbReference>
<dbReference type="EC" id="4.6.1.-" evidence="3"/>
<keyword evidence="4" id="KW-1185">Reference proteome</keyword>
<organism evidence="3 4">
    <name type="scientific">Luteolibacter soli</name>
    <dbReference type="NCBI Taxonomy" id="3135280"/>
    <lineage>
        <taxon>Bacteria</taxon>
        <taxon>Pseudomonadati</taxon>
        <taxon>Verrucomicrobiota</taxon>
        <taxon>Verrucomicrobiia</taxon>
        <taxon>Verrucomicrobiales</taxon>
        <taxon>Verrucomicrobiaceae</taxon>
        <taxon>Luteolibacter</taxon>
    </lineage>
</organism>
<dbReference type="PROSITE" id="PS50125">
    <property type="entry name" value="GUANYLATE_CYCLASE_2"/>
    <property type="match status" value="1"/>
</dbReference>
<dbReference type="PANTHER" id="PTHR43081:SF1">
    <property type="entry name" value="ADENYLATE CYCLASE, TERMINAL-DIFFERENTIATION SPECIFIC"/>
    <property type="match status" value="1"/>
</dbReference>
<dbReference type="RefSeq" id="WP_341406642.1">
    <property type="nucleotide sequence ID" value="NZ_JBBUKT010000009.1"/>
</dbReference>
<keyword evidence="1" id="KW-0472">Membrane</keyword>
<evidence type="ECO:0000256" key="1">
    <source>
        <dbReference type="SAM" id="Phobius"/>
    </source>
</evidence>
<dbReference type="Proteomes" id="UP001371305">
    <property type="component" value="Unassembled WGS sequence"/>
</dbReference>
<dbReference type="CDD" id="cd07302">
    <property type="entry name" value="CHD"/>
    <property type="match status" value="1"/>
</dbReference>